<evidence type="ECO:0008006" key="4">
    <source>
        <dbReference type="Google" id="ProtNLM"/>
    </source>
</evidence>
<dbReference type="EMBL" id="LFZN01000013">
    <property type="protein sequence ID" value="KXT05377.1"/>
    <property type="molecule type" value="Genomic_DNA"/>
</dbReference>
<proteinExistence type="predicted"/>
<gene>
    <name evidence="2" type="ORF">AC578_11003</name>
</gene>
<protein>
    <recommendedName>
        <fullName evidence="4">Apple domain-containing protein</fullName>
    </recommendedName>
</protein>
<feature type="chain" id="PRO_5007806800" description="Apple domain-containing protein" evidence="1">
    <location>
        <begin position="21"/>
        <end position="372"/>
    </location>
</feature>
<comment type="caution">
    <text evidence="2">The sequence shown here is derived from an EMBL/GenBank/DDBJ whole genome shotgun (WGS) entry which is preliminary data.</text>
</comment>
<accession>A0A139HSK5</accession>
<evidence type="ECO:0000313" key="2">
    <source>
        <dbReference type="EMBL" id="KXT05377.1"/>
    </source>
</evidence>
<dbReference type="AlphaFoldDB" id="A0A139HSK5"/>
<evidence type="ECO:0000313" key="3">
    <source>
        <dbReference type="Proteomes" id="UP000070133"/>
    </source>
</evidence>
<keyword evidence="1" id="KW-0732">Signal</keyword>
<reference evidence="2 3" key="1">
    <citation type="submission" date="2015-07" db="EMBL/GenBank/DDBJ databases">
        <title>Comparative genomics of the Sigatoka disease complex on banana suggests a link between parallel evolutionary changes in Pseudocercospora fijiensis and Pseudocercospora eumusae and increased virulence on the banana host.</title>
        <authorList>
            <person name="Chang T.-C."/>
            <person name="Salvucci A."/>
            <person name="Crous P.W."/>
            <person name="Stergiopoulos I."/>
        </authorList>
    </citation>
    <scope>NUCLEOTIDE SEQUENCE [LARGE SCALE GENOMIC DNA]</scope>
    <source>
        <strain evidence="2 3">CBS 114824</strain>
    </source>
</reference>
<name>A0A139HSK5_9PEZI</name>
<organism evidence="2 3">
    <name type="scientific">Pseudocercospora eumusae</name>
    <dbReference type="NCBI Taxonomy" id="321146"/>
    <lineage>
        <taxon>Eukaryota</taxon>
        <taxon>Fungi</taxon>
        <taxon>Dikarya</taxon>
        <taxon>Ascomycota</taxon>
        <taxon>Pezizomycotina</taxon>
        <taxon>Dothideomycetes</taxon>
        <taxon>Dothideomycetidae</taxon>
        <taxon>Mycosphaerellales</taxon>
        <taxon>Mycosphaerellaceae</taxon>
        <taxon>Pseudocercospora</taxon>
    </lineage>
</organism>
<sequence>MKVYALFALAASLATANASAGPQCYTKLATTSPRGGCKTTSTTVYTPCTKTKTTYKTKTILPNPVTVTSTKKVVKEYTAPGSRTATITYTKTETATATSEVTTTAFETSTLSLVSTTTLATPNGFSPIMTSLPDSTYDGNASGQPIEKRDSIIGARGGQSYKKQKGLKKSGKIPNKVTCVQHKPNSQCKVKSVTAIKTTGCKGKTVTVTATATHKAYTYPAATTTITTLTTSTSTTTAFITDSTTSTATVTTYTSTSTGYAACATNNFANLYQGQGFSNAVPVAAADAPVDGEVLTTDNAYDCCVAAWTEPSERTVPVWGFQDGLCLVAYGSSDAATGPLPQWNAVLNGAGAELVLGNGPVGQVTGAVPGDQ</sequence>
<dbReference type="OrthoDB" id="10479812at2759"/>
<keyword evidence="3" id="KW-1185">Reference proteome</keyword>
<evidence type="ECO:0000256" key="1">
    <source>
        <dbReference type="SAM" id="SignalP"/>
    </source>
</evidence>
<dbReference type="Proteomes" id="UP000070133">
    <property type="component" value="Unassembled WGS sequence"/>
</dbReference>
<feature type="signal peptide" evidence="1">
    <location>
        <begin position="1"/>
        <end position="20"/>
    </location>
</feature>